<dbReference type="EMBL" id="VSSQ01050210">
    <property type="protein sequence ID" value="MPN04289.1"/>
    <property type="molecule type" value="Genomic_DNA"/>
</dbReference>
<reference evidence="1" key="1">
    <citation type="submission" date="2019-08" db="EMBL/GenBank/DDBJ databases">
        <authorList>
            <person name="Kucharzyk K."/>
            <person name="Murdoch R.W."/>
            <person name="Higgins S."/>
            <person name="Loffler F."/>
        </authorList>
    </citation>
    <scope>NUCLEOTIDE SEQUENCE</scope>
</reference>
<dbReference type="AlphaFoldDB" id="A0A645ESW1"/>
<evidence type="ECO:0000313" key="1">
    <source>
        <dbReference type="EMBL" id="MPN04289.1"/>
    </source>
</evidence>
<gene>
    <name evidence="1" type="ORF">SDC9_151525</name>
</gene>
<organism evidence="1">
    <name type="scientific">bioreactor metagenome</name>
    <dbReference type="NCBI Taxonomy" id="1076179"/>
    <lineage>
        <taxon>unclassified sequences</taxon>
        <taxon>metagenomes</taxon>
        <taxon>ecological metagenomes</taxon>
    </lineage>
</organism>
<sequence length="85" mass="9484">MISVASSWFSPLNSDSYGLLFKNRATPTEKTITINAVPIILFFNFGLKLADFDLTLPNNSLAFSFKVNNPLIYNILITIITSKLL</sequence>
<name>A0A645ESW1_9ZZZZ</name>
<proteinExistence type="predicted"/>
<comment type="caution">
    <text evidence="1">The sequence shown here is derived from an EMBL/GenBank/DDBJ whole genome shotgun (WGS) entry which is preliminary data.</text>
</comment>
<accession>A0A645ESW1</accession>
<protein>
    <submittedName>
        <fullName evidence="1">Uncharacterized protein</fullName>
    </submittedName>
</protein>